<gene>
    <name evidence="1" type="ORF">CLIB1444_01S01508</name>
</gene>
<name>A0ACA9Y009_9ASCO</name>
<evidence type="ECO:0000313" key="2">
    <source>
        <dbReference type="Proteomes" id="UP001152531"/>
    </source>
</evidence>
<accession>A0ACA9Y009</accession>
<evidence type="ECO:0000313" key="1">
    <source>
        <dbReference type="EMBL" id="CAH6718207.1"/>
    </source>
</evidence>
<dbReference type="EMBL" id="CALSDN010000001">
    <property type="protein sequence ID" value="CAH6718207.1"/>
    <property type="molecule type" value="Genomic_DNA"/>
</dbReference>
<proteinExistence type="predicted"/>
<sequence>MDSKQSELIERYQDSILKNQDHKDDDLNDEIDDDELLDLLDEDDAILSQYRESRIQQLTKEFKKIDELSPDNLGAIEDYTDEKALMEVVTKSEIVFIHFYQPNFAKCNKMNEKLKILAEKHLTLKVLSIKAETATFLVEKLKIKVLPFVVIYKNGKEFDRLVGFEKLGNDPNDFSYDSLETYLIRTGVINRRSIKFTSTKPSSFNDNNDNDEGSDLDI</sequence>
<protein>
    <submittedName>
        <fullName evidence="1">Phosducin-like protein 1</fullName>
    </submittedName>
</protein>
<organism evidence="1 2">
    <name type="scientific">[Candida] jaroonii</name>
    <dbReference type="NCBI Taxonomy" id="467808"/>
    <lineage>
        <taxon>Eukaryota</taxon>
        <taxon>Fungi</taxon>
        <taxon>Dikarya</taxon>
        <taxon>Ascomycota</taxon>
        <taxon>Saccharomycotina</taxon>
        <taxon>Pichiomycetes</taxon>
        <taxon>Debaryomycetaceae</taxon>
        <taxon>Yamadazyma</taxon>
    </lineage>
</organism>
<comment type="caution">
    <text evidence="1">The sequence shown here is derived from an EMBL/GenBank/DDBJ whole genome shotgun (WGS) entry which is preliminary data.</text>
</comment>
<reference evidence="1" key="1">
    <citation type="submission" date="2022-06" db="EMBL/GenBank/DDBJ databases">
        <authorList>
            <person name="Legras J.-L."/>
            <person name="Devillers H."/>
            <person name="Grondin C."/>
        </authorList>
    </citation>
    <scope>NUCLEOTIDE SEQUENCE</scope>
    <source>
        <strain evidence="1">CLIB 1444</strain>
    </source>
</reference>
<keyword evidence="2" id="KW-1185">Reference proteome</keyword>
<dbReference type="Proteomes" id="UP001152531">
    <property type="component" value="Unassembled WGS sequence"/>
</dbReference>